<accession>A0ABT1V971</accession>
<keyword evidence="2" id="KW-1185">Reference proteome</keyword>
<name>A0ABT1V971_9ACTN</name>
<evidence type="ECO:0000313" key="1">
    <source>
        <dbReference type="EMBL" id="MCQ8193943.1"/>
    </source>
</evidence>
<dbReference type="RefSeq" id="WP_256654739.1">
    <property type="nucleotide sequence ID" value="NZ_JANIAA010000040.1"/>
</dbReference>
<gene>
    <name evidence="1" type="ORF">NP777_38025</name>
</gene>
<evidence type="ECO:0000313" key="2">
    <source>
        <dbReference type="Proteomes" id="UP001204746"/>
    </source>
</evidence>
<protein>
    <submittedName>
        <fullName evidence="1">Uncharacterized protein</fullName>
    </submittedName>
</protein>
<reference evidence="1 2" key="1">
    <citation type="submission" date="2022-07" db="EMBL/GenBank/DDBJ databases">
        <authorList>
            <person name="Phongsopitanun W."/>
            <person name="Tanasupawat S."/>
        </authorList>
    </citation>
    <scope>NUCLEOTIDE SEQUENCE [LARGE SCALE GENOMIC DNA]</scope>
    <source>
        <strain evidence="1 2">RCU-064</strain>
    </source>
</reference>
<dbReference type="Proteomes" id="UP001204746">
    <property type="component" value="Unassembled WGS sequence"/>
</dbReference>
<sequence>MSDGLTPLNFADPWIRRAFEVVPGHQFIPDTVWMVVDGMYQPVRLEEVPVLWAVPDGREARPARWSVGGRVLVHGRVSVVDGRVFDRLVVPRQAVANDHRRPRGGRRRLLVEDVLEESRHRAGCTPDTPYGHPLVERGPLGGLQVRRAEEAGDLAQHVEGDRQFRGRGLFLLDGGVVGQEVGDGRADGAAADAVDAGEVGDRAALQVGGADRVGLRRRDGWAVPALDALGFGSVSAIVGELALELVGDRSLRVDLPQRFAGLGQ</sequence>
<organism evidence="1 2">
    <name type="scientific">Streptomyces rugosispiralis</name>
    <dbReference type="NCBI Taxonomy" id="2967341"/>
    <lineage>
        <taxon>Bacteria</taxon>
        <taxon>Bacillati</taxon>
        <taxon>Actinomycetota</taxon>
        <taxon>Actinomycetes</taxon>
        <taxon>Kitasatosporales</taxon>
        <taxon>Streptomycetaceae</taxon>
        <taxon>Streptomyces</taxon>
    </lineage>
</organism>
<comment type="caution">
    <text evidence="1">The sequence shown here is derived from an EMBL/GenBank/DDBJ whole genome shotgun (WGS) entry which is preliminary data.</text>
</comment>
<proteinExistence type="predicted"/>
<dbReference type="EMBL" id="JANIAA010000040">
    <property type="protein sequence ID" value="MCQ8193943.1"/>
    <property type="molecule type" value="Genomic_DNA"/>
</dbReference>